<evidence type="ECO:0000313" key="2">
    <source>
        <dbReference type="EMBL" id="MFI7589161.1"/>
    </source>
</evidence>
<accession>A0ABW8AU86</accession>
<comment type="caution">
    <text evidence="2">The sequence shown here is derived from an EMBL/GenBank/DDBJ whole genome shotgun (WGS) entry which is preliminary data.</text>
</comment>
<proteinExistence type="predicted"/>
<evidence type="ECO:0000256" key="1">
    <source>
        <dbReference type="SAM" id="Phobius"/>
    </source>
</evidence>
<dbReference type="Proteomes" id="UP001612915">
    <property type="component" value="Unassembled WGS sequence"/>
</dbReference>
<reference evidence="2 3" key="1">
    <citation type="submission" date="2024-10" db="EMBL/GenBank/DDBJ databases">
        <title>The Natural Products Discovery Center: Release of the First 8490 Sequenced Strains for Exploring Actinobacteria Biosynthetic Diversity.</title>
        <authorList>
            <person name="Kalkreuter E."/>
            <person name="Kautsar S.A."/>
            <person name="Yang D."/>
            <person name="Bader C.D."/>
            <person name="Teijaro C.N."/>
            <person name="Fluegel L."/>
            <person name="Davis C.M."/>
            <person name="Simpson J.R."/>
            <person name="Lauterbach L."/>
            <person name="Steele A.D."/>
            <person name="Gui C."/>
            <person name="Meng S."/>
            <person name="Li G."/>
            <person name="Viehrig K."/>
            <person name="Ye F."/>
            <person name="Su P."/>
            <person name="Kiefer A.F."/>
            <person name="Nichols A."/>
            <person name="Cepeda A.J."/>
            <person name="Yan W."/>
            <person name="Fan B."/>
            <person name="Jiang Y."/>
            <person name="Adhikari A."/>
            <person name="Zheng C.-J."/>
            <person name="Schuster L."/>
            <person name="Cowan T.M."/>
            <person name="Smanski M.J."/>
            <person name="Chevrette M.G."/>
            <person name="De Carvalho L.P.S."/>
            <person name="Shen B."/>
        </authorList>
    </citation>
    <scope>NUCLEOTIDE SEQUENCE [LARGE SCALE GENOMIC DNA]</scope>
    <source>
        <strain evidence="2 3">NPDC049639</strain>
    </source>
</reference>
<dbReference type="RefSeq" id="WP_398283574.1">
    <property type="nucleotide sequence ID" value="NZ_JBITLV010000006.1"/>
</dbReference>
<feature type="transmembrane region" description="Helical" evidence="1">
    <location>
        <begin position="211"/>
        <end position="244"/>
    </location>
</feature>
<feature type="transmembrane region" description="Helical" evidence="1">
    <location>
        <begin position="102"/>
        <end position="122"/>
    </location>
</feature>
<name>A0ABW8AU86_9ACTN</name>
<organism evidence="2 3">
    <name type="scientific">Spongisporangium articulatum</name>
    <dbReference type="NCBI Taxonomy" id="3362603"/>
    <lineage>
        <taxon>Bacteria</taxon>
        <taxon>Bacillati</taxon>
        <taxon>Actinomycetota</taxon>
        <taxon>Actinomycetes</taxon>
        <taxon>Kineosporiales</taxon>
        <taxon>Kineosporiaceae</taxon>
        <taxon>Spongisporangium</taxon>
    </lineage>
</organism>
<dbReference type="EMBL" id="JBITLV010000006">
    <property type="protein sequence ID" value="MFI7589161.1"/>
    <property type="molecule type" value="Genomic_DNA"/>
</dbReference>
<keyword evidence="1" id="KW-0472">Membrane</keyword>
<sequence length="256" mass="26350">MNDQGHPGAAVAVRLAVGLHPRPFRDRFGADLLAEARTDGWHAVPDVLRSLSIWLHPAVWPAASAAQRRLRVHLSATGLALLCGYLVACVQELDPAVPRRGAAAPVIGLATALLGVGTVVILPRPRDVRVLVRIGSAGVRRLIAPVFVAGVVVACANGVLPASGVPPRLLVVLWWMSLAAAAFQSCRTLAGTSPETCVPASSARLRVGLTVLAAGALLAGAVLTAASTVVPGLVLLALSAALAVDLHDTSTVPMHR</sequence>
<feature type="transmembrane region" description="Helical" evidence="1">
    <location>
        <begin position="72"/>
        <end position="90"/>
    </location>
</feature>
<keyword evidence="1" id="KW-0812">Transmembrane</keyword>
<evidence type="ECO:0000313" key="3">
    <source>
        <dbReference type="Proteomes" id="UP001612915"/>
    </source>
</evidence>
<feature type="transmembrane region" description="Helical" evidence="1">
    <location>
        <begin position="142"/>
        <end position="160"/>
    </location>
</feature>
<keyword evidence="3" id="KW-1185">Reference proteome</keyword>
<keyword evidence="1" id="KW-1133">Transmembrane helix</keyword>
<gene>
    <name evidence="2" type="ORF">ACIB24_19020</name>
</gene>
<protein>
    <submittedName>
        <fullName evidence="2">Uncharacterized protein</fullName>
    </submittedName>
</protein>